<evidence type="ECO:0000313" key="2">
    <source>
        <dbReference type="Proteomes" id="UP000726170"/>
    </source>
</evidence>
<accession>A0ABS6EI07</accession>
<organism evidence="1 2">
    <name type="scientific">Clostridium mobile</name>
    <dbReference type="NCBI Taxonomy" id="2841512"/>
    <lineage>
        <taxon>Bacteria</taxon>
        <taxon>Bacillati</taxon>
        <taxon>Bacillota</taxon>
        <taxon>Clostridia</taxon>
        <taxon>Eubacteriales</taxon>
        <taxon>Clostridiaceae</taxon>
        <taxon>Clostridium</taxon>
    </lineage>
</organism>
<keyword evidence="2" id="KW-1185">Reference proteome</keyword>
<protein>
    <submittedName>
        <fullName evidence="1">DUF2892 domain-containing protein</fullName>
    </submittedName>
</protein>
<gene>
    <name evidence="1" type="ORF">KQI86_09805</name>
</gene>
<name>A0ABS6EI07_9CLOT</name>
<proteinExistence type="predicted"/>
<dbReference type="Proteomes" id="UP000726170">
    <property type="component" value="Unassembled WGS sequence"/>
</dbReference>
<evidence type="ECO:0000313" key="1">
    <source>
        <dbReference type="EMBL" id="MBU5484625.1"/>
    </source>
</evidence>
<dbReference type="RefSeq" id="WP_216439091.1">
    <property type="nucleotide sequence ID" value="NZ_JAHLQF010000002.1"/>
</dbReference>
<dbReference type="EMBL" id="JAHLQF010000002">
    <property type="protein sequence ID" value="MBU5484625.1"/>
    <property type="molecule type" value="Genomic_DNA"/>
</dbReference>
<comment type="caution">
    <text evidence="1">The sequence shown here is derived from an EMBL/GenBank/DDBJ whole genome shotgun (WGS) entry which is preliminary data.</text>
</comment>
<sequence length="154" mass="18043">MEINSVDIIRELLLKDNKSKSRFIPNSLERVRKNSNYKDNLRIVNDIINNVNYYKDKDEEFINKRIYEISMEWDIERILETHASILILTGLIFGTCINRKWYLLSATAGAFLLQYAIQGWCLPIIPLRKAGVKTPYEICTEIIALKVLTYQKNN</sequence>
<reference evidence="1 2" key="1">
    <citation type="submission" date="2021-06" db="EMBL/GenBank/DDBJ databases">
        <authorList>
            <person name="Sun Q."/>
            <person name="Li D."/>
        </authorList>
    </citation>
    <scope>NUCLEOTIDE SEQUENCE [LARGE SCALE GENOMIC DNA]</scope>
    <source>
        <strain evidence="1 2">MSJ-11</strain>
    </source>
</reference>